<evidence type="ECO:0000256" key="8">
    <source>
        <dbReference type="SAM" id="MobiDB-lite"/>
    </source>
</evidence>
<name>A0A0F4ZCU5_9PEZI</name>
<keyword evidence="5" id="KW-0238">DNA-binding</keyword>
<reference evidence="10 11" key="1">
    <citation type="submission" date="2015-03" db="EMBL/GenBank/DDBJ databases">
        <authorList>
            <person name="Radwan O."/>
            <person name="Al-Naeli F.A."/>
            <person name="Rendon G.A."/>
            <person name="Fields C."/>
        </authorList>
    </citation>
    <scope>NUCLEOTIDE SEQUENCE [LARGE SCALE GENOMIC DNA]</scope>
    <source>
        <strain evidence="10">CR-DP1</strain>
    </source>
</reference>
<keyword evidence="4" id="KW-0805">Transcription regulation</keyword>
<evidence type="ECO:0000256" key="2">
    <source>
        <dbReference type="ARBA" id="ARBA00022723"/>
    </source>
</evidence>
<dbReference type="CDD" id="cd12148">
    <property type="entry name" value="fungal_TF_MHR"/>
    <property type="match status" value="1"/>
</dbReference>
<proteinExistence type="predicted"/>
<evidence type="ECO:0000256" key="4">
    <source>
        <dbReference type="ARBA" id="ARBA00023015"/>
    </source>
</evidence>
<feature type="region of interest" description="Disordered" evidence="8">
    <location>
        <begin position="871"/>
        <end position="933"/>
    </location>
</feature>
<comment type="subcellular location">
    <subcellularLocation>
        <location evidence="1">Nucleus</location>
    </subcellularLocation>
</comment>
<dbReference type="PROSITE" id="PS50048">
    <property type="entry name" value="ZN2_CY6_FUNGAL_2"/>
    <property type="match status" value="1"/>
</dbReference>
<feature type="region of interest" description="Disordered" evidence="8">
    <location>
        <begin position="1"/>
        <end position="63"/>
    </location>
</feature>
<evidence type="ECO:0000256" key="3">
    <source>
        <dbReference type="ARBA" id="ARBA00022833"/>
    </source>
</evidence>
<dbReference type="InterPro" id="IPR051711">
    <property type="entry name" value="Stress_Response_Reg"/>
</dbReference>
<comment type="caution">
    <text evidence="10">The sequence shown here is derived from an EMBL/GenBank/DDBJ whole genome shotgun (WGS) entry which is preliminary data.</text>
</comment>
<dbReference type="PROSITE" id="PS00463">
    <property type="entry name" value="ZN2_CY6_FUNGAL_1"/>
    <property type="match status" value="1"/>
</dbReference>
<dbReference type="PANTHER" id="PTHR47540">
    <property type="entry name" value="THIAMINE REPRESSIBLE GENES REGULATORY PROTEIN THI5"/>
    <property type="match status" value="1"/>
</dbReference>
<dbReference type="SUPFAM" id="SSF57701">
    <property type="entry name" value="Zn2/Cys6 DNA-binding domain"/>
    <property type="match status" value="1"/>
</dbReference>
<accession>A0A0F4ZCU5</accession>
<dbReference type="Proteomes" id="UP000033483">
    <property type="component" value="Unassembled WGS sequence"/>
</dbReference>
<feature type="compositionally biased region" description="Polar residues" evidence="8">
    <location>
        <begin position="17"/>
        <end position="29"/>
    </location>
</feature>
<sequence length="952" mass="105998">MASSAKASSSKSKPPTDETNNSDEPSSPARSIKSSVSDDGDGKGDESSQQPSVPTQKRRRVTRACDECRRKKIKCDGKQPCTHCSVYSYECTYDKPSNRRRNPAPQYIEALENRLQRAESLLRNYMPDLDLSDPTLDPAIQQEFRTRALARKQAAKLHSQYSDEALEDTTLASMVESVGTLNLDDHGGWDFHGSSSGAMFLRHMKEHFHGMLGPSENEPFPLRFERPEGLINFGLDPAGNALGSGSGCALKAELAPGSSNANIARLPPKELARELCYYSINCATCLIRILHVPSFYELFDQIYDKPVASMTTEELHGLALLHSVLSLGYMYRNLDPASGIKSGYRDAIQDGLKHYHAARHLLKDITECRNLRALQALLFMILFLQASSTLNTCYSFVGIALRSSLRMGLHRDLKHERMTPIEIEERRRVFFVVRQLDIYVSAMLGFPLLLQADDIDQKYPSEIDDEYILRDQIIAQPPRTHSFFEAFNAHTRLMEILAKILRFIYPTKGISFSANQTSRQGSKASSTYLVSYGKIREIERDLQHWFEVLPVIWRPGSDVSIEMVRVQHLLRFSYAHVQLVLYRPFLHYVSPRLAQGKIVDEVSYACAAAAISVSRNLVHIGIEIRKQGVLIGPYWFMLYTEFFAVLSLVFYATENPMKHGTAEVLADAYAGRDILAKFAEQSMAADRVTKSLKHLFDRLPERMSSQSASSVHNRKRSITTHDELRSGYAQGELSVNPISSSAPLRTIGVIPNSNHLDPNFSPPTLGEFLPMDLSTRGTPESTGTIEGSVASRSYAASASGATIGRLNSLMFPSEDPFAYPTNPPMDMAFGSKGPAATVPQPDTTTYYPCGTGYGDLDPQLANTVPFMMQQRQQQQQAQQTHEAQQAQQTHSGEIPFSSQIYGQPANLAAAHRSPAQPTELPHRRTAGVPASVYPNPGFDADWNVFGNSFPTM</sequence>
<protein>
    <recommendedName>
        <fullName evidence="9">Zn(2)-C6 fungal-type domain-containing protein</fullName>
    </recommendedName>
</protein>
<evidence type="ECO:0000313" key="10">
    <source>
        <dbReference type="EMBL" id="KKA28070.1"/>
    </source>
</evidence>
<feature type="domain" description="Zn(2)-C6 fungal-type" evidence="9">
    <location>
        <begin position="64"/>
        <end position="93"/>
    </location>
</feature>
<dbReference type="EMBL" id="LAEV01001438">
    <property type="protein sequence ID" value="KKA28070.1"/>
    <property type="molecule type" value="Genomic_DNA"/>
</dbReference>
<evidence type="ECO:0000259" key="9">
    <source>
        <dbReference type="PROSITE" id="PS50048"/>
    </source>
</evidence>
<dbReference type="GO" id="GO:0005634">
    <property type="term" value="C:nucleus"/>
    <property type="evidence" value="ECO:0007669"/>
    <property type="project" value="UniProtKB-SubCell"/>
</dbReference>
<evidence type="ECO:0000256" key="6">
    <source>
        <dbReference type="ARBA" id="ARBA00023163"/>
    </source>
</evidence>
<evidence type="ECO:0000256" key="7">
    <source>
        <dbReference type="ARBA" id="ARBA00023242"/>
    </source>
</evidence>
<dbReference type="GO" id="GO:0006351">
    <property type="term" value="P:DNA-templated transcription"/>
    <property type="evidence" value="ECO:0007669"/>
    <property type="project" value="InterPro"/>
</dbReference>
<dbReference type="Pfam" id="PF00172">
    <property type="entry name" value="Zn_clus"/>
    <property type="match status" value="1"/>
</dbReference>
<dbReference type="InterPro" id="IPR007219">
    <property type="entry name" value="XnlR_reg_dom"/>
</dbReference>
<dbReference type="InterPro" id="IPR001138">
    <property type="entry name" value="Zn2Cys6_DnaBD"/>
</dbReference>
<keyword evidence="7" id="KW-0539">Nucleus</keyword>
<dbReference type="Gene3D" id="4.10.240.10">
    <property type="entry name" value="Zn(2)-C6 fungal-type DNA-binding domain"/>
    <property type="match status" value="1"/>
</dbReference>
<feature type="compositionally biased region" description="Low complexity" evidence="8">
    <location>
        <begin position="871"/>
        <end position="888"/>
    </location>
</feature>
<keyword evidence="6" id="KW-0804">Transcription</keyword>
<dbReference type="SMART" id="SM00066">
    <property type="entry name" value="GAL4"/>
    <property type="match status" value="1"/>
</dbReference>
<evidence type="ECO:0000256" key="5">
    <source>
        <dbReference type="ARBA" id="ARBA00023125"/>
    </source>
</evidence>
<dbReference type="PANTHER" id="PTHR47540:SF1">
    <property type="entry name" value="ACTIVATOR OF STRESS GENES 1-RELATED"/>
    <property type="match status" value="1"/>
</dbReference>
<dbReference type="OrthoDB" id="422427at2759"/>
<keyword evidence="2" id="KW-0479">Metal-binding</keyword>
<dbReference type="GO" id="GO:0008270">
    <property type="term" value="F:zinc ion binding"/>
    <property type="evidence" value="ECO:0007669"/>
    <property type="project" value="InterPro"/>
</dbReference>
<gene>
    <name evidence="10" type="ORF">TD95_003658</name>
</gene>
<feature type="region of interest" description="Disordered" evidence="8">
    <location>
        <begin position="703"/>
        <end position="722"/>
    </location>
</feature>
<dbReference type="Pfam" id="PF04082">
    <property type="entry name" value="Fungal_trans"/>
    <property type="match status" value="1"/>
</dbReference>
<dbReference type="GO" id="GO:0000981">
    <property type="term" value="F:DNA-binding transcription factor activity, RNA polymerase II-specific"/>
    <property type="evidence" value="ECO:0007669"/>
    <property type="project" value="InterPro"/>
</dbReference>
<organism evidence="10 11">
    <name type="scientific">Thielaviopsis punctulata</name>
    <dbReference type="NCBI Taxonomy" id="72032"/>
    <lineage>
        <taxon>Eukaryota</taxon>
        <taxon>Fungi</taxon>
        <taxon>Dikarya</taxon>
        <taxon>Ascomycota</taxon>
        <taxon>Pezizomycotina</taxon>
        <taxon>Sordariomycetes</taxon>
        <taxon>Hypocreomycetidae</taxon>
        <taxon>Microascales</taxon>
        <taxon>Ceratocystidaceae</taxon>
        <taxon>Thielaviopsis</taxon>
    </lineage>
</organism>
<evidence type="ECO:0000313" key="11">
    <source>
        <dbReference type="Proteomes" id="UP000033483"/>
    </source>
</evidence>
<dbReference type="AlphaFoldDB" id="A0A0F4ZCU5"/>
<feature type="compositionally biased region" description="Low complexity" evidence="8">
    <location>
        <begin position="1"/>
        <end position="13"/>
    </location>
</feature>
<keyword evidence="3" id="KW-0862">Zinc</keyword>
<evidence type="ECO:0000256" key="1">
    <source>
        <dbReference type="ARBA" id="ARBA00004123"/>
    </source>
</evidence>
<dbReference type="GO" id="GO:0043565">
    <property type="term" value="F:sequence-specific DNA binding"/>
    <property type="evidence" value="ECO:0007669"/>
    <property type="project" value="TreeGrafter"/>
</dbReference>
<keyword evidence="11" id="KW-1185">Reference proteome</keyword>
<dbReference type="InterPro" id="IPR036864">
    <property type="entry name" value="Zn2-C6_fun-type_DNA-bd_sf"/>
</dbReference>
<dbReference type="CDD" id="cd00067">
    <property type="entry name" value="GAL4"/>
    <property type="match status" value="1"/>
</dbReference>
<dbReference type="GO" id="GO:0045944">
    <property type="term" value="P:positive regulation of transcription by RNA polymerase II"/>
    <property type="evidence" value="ECO:0007669"/>
    <property type="project" value="TreeGrafter"/>
</dbReference>
<dbReference type="SMART" id="SM00906">
    <property type="entry name" value="Fungal_trans"/>
    <property type="match status" value="1"/>
</dbReference>